<reference evidence="6 7" key="1">
    <citation type="submission" date="2023-10" db="EMBL/GenBank/DDBJ databases">
        <title>Chromosome-scale genome assembly provides insights into flower coloration mechanisms of Canna indica.</title>
        <authorList>
            <person name="Li C."/>
        </authorList>
    </citation>
    <scope>NUCLEOTIDE SEQUENCE [LARGE SCALE GENOMIC DNA]</scope>
    <source>
        <tissue evidence="6">Flower</tissue>
    </source>
</reference>
<dbReference type="CDD" id="cd09440">
    <property type="entry name" value="LIM1_SF3"/>
    <property type="match status" value="1"/>
</dbReference>
<accession>A0AAQ3PXM4</accession>
<dbReference type="SMART" id="SM00132">
    <property type="entry name" value="LIM"/>
    <property type="match status" value="2"/>
</dbReference>
<keyword evidence="1 4" id="KW-0479">Metal-binding</keyword>
<dbReference type="Proteomes" id="UP001327560">
    <property type="component" value="Chromosome 1"/>
</dbReference>
<sequence length="202" mass="22828">MASTLFGGTLQKCLACEKTVYLVDQLTADGRIYHRACFRCHHCKGTLKFSNYSSIDGVLYCKPHYDQLFKITGSLESFEGTPKSNKSERTTGQQGFVNSRYSSIFLGTQDKCVECKKTVYPIEKVSVNGKSYHRPCFRCSHGGCTISPSNFVIHEGRLYCKHHHSQLFMTKGNFSNFSKVEEKHEDTKMPADKVLVEDVQVA</sequence>
<feature type="domain" description="LIM zinc-binding" evidence="5">
    <location>
        <begin position="11"/>
        <end position="71"/>
    </location>
</feature>
<keyword evidence="7" id="KW-1185">Reference proteome</keyword>
<dbReference type="CDD" id="cd09441">
    <property type="entry name" value="LIM2_SF3"/>
    <property type="match status" value="1"/>
</dbReference>
<dbReference type="SUPFAM" id="SSF57716">
    <property type="entry name" value="Glucocorticoid receptor-like (DNA-binding domain)"/>
    <property type="match status" value="4"/>
</dbReference>
<dbReference type="PROSITE" id="PS00478">
    <property type="entry name" value="LIM_DOMAIN_1"/>
    <property type="match status" value="1"/>
</dbReference>
<organism evidence="6 7">
    <name type="scientific">Canna indica</name>
    <name type="common">Indian-shot</name>
    <dbReference type="NCBI Taxonomy" id="4628"/>
    <lineage>
        <taxon>Eukaryota</taxon>
        <taxon>Viridiplantae</taxon>
        <taxon>Streptophyta</taxon>
        <taxon>Embryophyta</taxon>
        <taxon>Tracheophyta</taxon>
        <taxon>Spermatophyta</taxon>
        <taxon>Magnoliopsida</taxon>
        <taxon>Liliopsida</taxon>
        <taxon>Zingiberales</taxon>
        <taxon>Cannaceae</taxon>
        <taxon>Canna</taxon>
    </lineage>
</organism>
<evidence type="ECO:0000256" key="1">
    <source>
        <dbReference type="ARBA" id="ARBA00022723"/>
    </source>
</evidence>
<keyword evidence="2 4" id="KW-0862">Zinc</keyword>
<dbReference type="Pfam" id="PF00412">
    <property type="entry name" value="LIM"/>
    <property type="match status" value="2"/>
</dbReference>
<evidence type="ECO:0000259" key="5">
    <source>
        <dbReference type="PROSITE" id="PS50023"/>
    </source>
</evidence>
<protein>
    <submittedName>
        <fullName evidence="6">LIM domain-containing protein</fullName>
    </submittedName>
</protein>
<dbReference type="FunFam" id="2.10.110.10:FF:000002">
    <property type="entry name" value="LIM domain and actin-binding 1"/>
    <property type="match status" value="2"/>
</dbReference>
<dbReference type="Gene3D" id="2.10.110.10">
    <property type="entry name" value="Cysteine Rich Protein"/>
    <property type="match status" value="2"/>
</dbReference>
<dbReference type="GO" id="GO:0051017">
    <property type="term" value="P:actin filament bundle assembly"/>
    <property type="evidence" value="ECO:0007669"/>
    <property type="project" value="UniProtKB-ARBA"/>
</dbReference>
<evidence type="ECO:0000256" key="2">
    <source>
        <dbReference type="ARBA" id="ARBA00022833"/>
    </source>
</evidence>
<dbReference type="AlphaFoldDB" id="A0AAQ3PXM4"/>
<dbReference type="PROSITE" id="PS50023">
    <property type="entry name" value="LIM_DOMAIN_2"/>
    <property type="match status" value="2"/>
</dbReference>
<evidence type="ECO:0000256" key="3">
    <source>
        <dbReference type="ARBA" id="ARBA00023038"/>
    </source>
</evidence>
<proteinExistence type="predicted"/>
<dbReference type="PANTHER" id="PTHR24206">
    <property type="entry name" value="OS06G0237300 PROTEIN"/>
    <property type="match status" value="1"/>
</dbReference>
<evidence type="ECO:0000313" key="6">
    <source>
        <dbReference type="EMBL" id="WOK92048.1"/>
    </source>
</evidence>
<keyword evidence="3 4" id="KW-0440">LIM domain</keyword>
<evidence type="ECO:0000313" key="7">
    <source>
        <dbReference type="Proteomes" id="UP001327560"/>
    </source>
</evidence>
<name>A0AAQ3PXM4_9LILI</name>
<dbReference type="EMBL" id="CP136890">
    <property type="protein sequence ID" value="WOK92048.1"/>
    <property type="molecule type" value="Genomic_DNA"/>
</dbReference>
<dbReference type="GO" id="GO:0046872">
    <property type="term" value="F:metal ion binding"/>
    <property type="evidence" value="ECO:0007669"/>
    <property type="project" value="UniProtKB-KW"/>
</dbReference>
<dbReference type="InterPro" id="IPR001781">
    <property type="entry name" value="Znf_LIM"/>
</dbReference>
<gene>
    <name evidence="6" type="ORF">Cni_G00739</name>
</gene>
<dbReference type="GO" id="GO:0051015">
    <property type="term" value="F:actin filament binding"/>
    <property type="evidence" value="ECO:0007669"/>
    <property type="project" value="UniProtKB-ARBA"/>
</dbReference>
<feature type="domain" description="LIM zinc-binding" evidence="5">
    <location>
        <begin position="110"/>
        <end position="170"/>
    </location>
</feature>
<evidence type="ECO:0000256" key="4">
    <source>
        <dbReference type="PROSITE-ProRule" id="PRU00125"/>
    </source>
</evidence>